<dbReference type="AlphaFoldDB" id="A0A2N3U833"/>
<dbReference type="CDD" id="cd09620">
    <property type="entry name" value="CBM9_like_3"/>
    <property type="match status" value="1"/>
</dbReference>
<dbReference type="Gene3D" id="2.60.40.1190">
    <property type="match status" value="1"/>
</dbReference>
<evidence type="ECO:0000259" key="1">
    <source>
        <dbReference type="Pfam" id="PF16011"/>
    </source>
</evidence>
<dbReference type="InterPro" id="IPR010502">
    <property type="entry name" value="Carb-bd_dom_fam9"/>
</dbReference>
<comment type="caution">
    <text evidence="2">The sequence shown here is derived from an EMBL/GenBank/DDBJ whole genome shotgun (WGS) entry which is preliminary data.</text>
</comment>
<dbReference type="GO" id="GO:0016052">
    <property type="term" value="P:carbohydrate catabolic process"/>
    <property type="evidence" value="ECO:0007669"/>
    <property type="project" value="InterPro"/>
</dbReference>
<dbReference type="GO" id="GO:0030246">
    <property type="term" value="F:carbohydrate binding"/>
    <property type="evidence" value="ECO:0007669"/>
    <property type="project" value="InterPro"/>
</dbReference>
<sequence length="219" mass="24806">MQLVSSELDKLAPERIENTPWSAHENGTIASFAMAHNNACIFLKYYVTEQAIQAKYRNTNDPVYKDTCVELFIAFEGETAYYNLEFNCLGTCLAEFGSDRQTRRLLPAETIAKIRRMASLRAGHENAPLKTWQLTLVIPTDVFSEHALAKLEATQVRANFYKCGDELPIPHYMTWTAVEAPAPDFHLPEYFGRINFMEAPYHPTEHSTGLCFSSASKTL</sequence>
<protein>
    <submittedName>
        <fullName evidence="2">Cellulose/xylan binding protein with CBM9 domain</fullName>
    </submittedName>
</protein>
<accession>A0A2N3U833</accession>
<organism evidence="2 3">
    <name type="scientific">Pontibacter ramchanderi</name>
    <dbReference type="NCBI Taxonomy" id="1179743"/>
    <lineage>
        <taxon>Bacteria</taxon>
        <taxon>Pseudomonadati</taxon>
        <taxon>Bacteroidota</taxon>
        <taxon>Cytophagia</taxon>
        <taxon>Cytophagales</taxon>
        <taxon>Hymenobacteraceae</taxon>
        <taxon>Pontibacter</taxon>
    </lineage>
</organism>
<name>A0A2N3U833_9BACT</name>
<evidence type="ECO:0000313" key="2">
    <source>
        <dbReference type="EMBL" id="PKV62918.1"/>
    </source>
</evidence>
<keyword evidence="3" id="KW-1185">Reference proteome</keyword>
<proteinExistence type="predicted"/>
<dbReference type="Pfam" id="PF16011">
    <property type="entry name" value="CBM9_2"/>
    <property type="match status" value="1"/>
</dbReference>
<dbReference type="GO" id="GO:0004553">
    <property type="term" value="F:hydrolase activity, hydrolyzing O-glycosyl compounds"/>
    <property type="evidence" value="ECO:0007669"/>
    <property type="project" value="InterPro"/>
</dbReference>
<evidence type="ECO:0000313" key="3">
    <source>
        <dbReference type="Proteomes" id="UP000233782"/>
    </source>
</evidence>
<gene>
    <name evidence="2" type="ORF">BD749_2748</name>
</gene>
<feature type="domain" description="Carbohydrate-binding" evidence="1">
    <location>
        <begin position="9"/>
        <end position="196"/>
    </location>
</feature>
<dbReference type="Proteomes" id="UP000233782">
    <property type="component" value="Unassembled WGS sequence"/>
</dbReference>
<dbReference type="EMBL" id="PJMU01000003">
    <property type="protein sequence ID" value="PKV62918.1"/>
    <property type="molecule type" value="Genomic_DNA"/>
</dbReference>
<reference evidence="2 3" key="1">
    <citation type="submission" date="2017-12" db="EMBL/GenBank/DDBJ databases">
        <title>Genomic Encyclopedia of Type Strains, Phase III (KMG-III): the genomes of soil and plant-associated and newly described type strains.</title>
        <authorList>
            <person name="Whitman W."/>
        </authorList>
    </citation>
    <scope>NUCLEOTIDE SEQUENCE [LARGE SCALE GENOMIC DNA]</scope>
    <source>
        <strain evidence="2 3">LP43</strain>
    </source>
</reference>
<dbReference type="SUPFAM" id="SSF49344">
    <property type="entry name" value="CBD9-like"/>
    <property type="match status" value="1"/>
</dbReference>